<name>A0A2T5IZ13_9GAMM</name>
<evidence type="ECO:0000313" key="2">
    <source>
        <dbReference type="Proteomes" id="UP000244223"/>
    </source>
</evidence>
<evidence type="ECO:0000313" key="1">
    <source>
        <dbReference type="EMBL" id="PTQ89273.1"/>
    </source>
</evidence>
<gene>
    <name evidence="1" type="ORF">C8N29_1071</name>
</gene>
<dbReference type="AlphaFoldDB" id="A0A2T5IZ13"/>
<proteinExistence type="predicted"/>
<reference evidence="1 2" key="1">
    <citation type="submission" date="2018-04" db="EMBL/GenBank/DDBJ databases">
        <title>Genomic Encyclopedia of Archaeal and Bacterial Type Strains, Phase II (KMG-II): from individual species to whole genera.</title>
        <authorList>
            <person name="Goeker M."/>
        </authorList>
    </citation>
    <scope>NUCLEOTIDE SEQUENCE [LARGE SCALE GENOMIC DNA]</scope>
    <source>
        <strain evidence="1 2">DSM 5822</strain>
    </source>
</reference>
<protein>
    <submittedName>
        <fullName evidence="1">Uncharacterized protein</fullName>
    </submittedName>
</protein>
<dbReference type="EMBL" id="QAON01000007">
    <property type="protein sequence ID" value="PTQ89273.1"/>
    <property type="molecule type" value="Genomic_DNA"/>
</dbReference>
<dbReference type="SUPFAM" id="SSF69322">
    <property type="entry name" value="Tricorn protease domain 2"/>
    <property type="match status" value="1"/>
</dbReference>
<dbReference type="RefSeq" id="WP_107865609.1">
    <property type="nucleotide sequence ID" value="NZ_QAON01000007.1"/>
</dbReference>
<sequence>MQCFNEYGQTINPILLSHGPYVVVDNDYILYPDSHHFIKYDPLTGKREDLFISCKKAIAFAFNQTHLIWLDHHQAHIYHLSGKLNTTFIKKHYTLEPLLQAHPHGGFLMSDGIANQKLIWLTVDGEQIRSWQLCGPILALTVCNQNILVACAALGKSENLAFYLLSDDSCQEHQETMCIGKIISQEGHLAWLRKDRHIMLMNEDFTPYSIGILPENHHLMAFSPSLSYIASLSITADTYECQLWQIHPLQEAYHV</sequence>
<accession>A0A2T5IZ13</accession>
<keyword evidence="2" id="KW-1185">Reference proteome</keyword>
<comment type="caution">
    <text evidence="1">The sequence shown here is derived from an EMBL/GenBank/DDBJ whole genome shotgun (WGS) entry which is preliminary data.</text>
</comment>
<organism evidence="1 2">
    <name type="scientific">Agitococcus lubricus</name>
    <dbReference type="NCBI Taxonomy" id="1077255"/>
    <lineage>
        <taxon>Bacteria</taxon>
        <taxon>Pseudomonadati</taxon>
        <taxon>Pseudomonadota</taxon>
        <taxon>Gammaproteobacteria</taxon>
        <taxon>Moraxellales</taxon>
        <taxon>Moraxellaceae</taxon>
        <taxon>Agitococcus</taxon>
    </lineage>
</organism>
<dbReference type="Proteomes" id="UP000244223">
    <property type="component" value="Unassembled WGS sequence"/>
</dbReference>